<dbReference type="KEGG" id="sre:PTSG_07629"/>
<dbReference type="Pfam" id="PF07714">
    <property type="entry name" value="PK_Tyr_Ser-Thr"/>
    <property type="match status" value="1"/>
</dbReference>
<keyword evidence="6 10" id="KW-0067">ATP-binding</keyword>
<keyword evidence="7" id="KW-0472">Membrane</keyword>
<dbReference type="PROSITE" id="PS00109">
    <property type="entry name" value="PROTEIN_KINASE_TYR"/>
    <property type="match status" value="1"/>
</dbReference>
<evidence type="ECO:0000313" key="15">
    <source>
        <dbReference type="Proteomes" id="UP000007799"/>
    </source>
</evidence>
<organism evidence="15">
    <name type="scientific">Salpingoeca rosetta (strain ATCC 50818 / BSB-021)</name>
    <dbReference type="NCBI Taxonomy" id="946362"/>
    <lineage>
        <taxon>Eukaryota</taxon>
        <taxon>Choanoflagellata</taxon>
        <taxon>Craspedida</taxon>
        <taxon>Salpingoecidae</taxon>
        <taxon>Salpingoeca</taxon>
    </lineage>
</organism>
<dbReference type="GO" id="GO:0007169">
    <property type="term" value="P:cell surface receptor protein tyrosine kinase signaling pathway"/>
    <property type="evidence" value="ECO:0007669"/>
    <property type="project" value="TreeGrafter"/>
</dbReference>
<evidence type="ECO:0000256" key="2">
    <source>
        <dbReference type="ARBA" id="ARBA00004308"/>
    </source>
</evidence>
<accession>F2UHB3</accession>
<dbReference type="Proteomes" id="UP000007799">
    <property type="component" value="Unassembled WGS sequence"/>
</dbReference>
<dbReference type="GO" id="GO:0012505">
    <property type="term" value="C:endomembrane system"/>
    <property type="evidence" value="ECO:0007669"/>
    <property type="project" value="UniProtKB-SubCell"/>
</dbReference>
<evidence type="ECO:0000256" key="11">
    <source>
        <dbReference type="SAM" id="MobiDB-lite"/>
    </source>
</evidence>
<dbReference type="PROSITE" id="PS50011">
    <property type="entry name" value="PROTEIN_KINASE_DOM"/>
    <property type="match status" value="1"/>
</dbReference>
<gene>
    <name evidence="14" type="ORF">PTSG_07629</name>
</gene>
<evidence type="ECO:0000259" key="13">
    <source>
        <dbReference type="PROSITE" id="PS50011"/>
    </source>
</evidence>
<dbReference type="InterPro" id="IPR006020">
    <property type="entry name" value="PTB/PI_dom"/>
</dbReference>
<protein>
    <submittedName>
        <fullName evidence="14">TK/HMTK protein kinase</fullName>
    </submittedName>
</protein>
<evidence type="ECO:0000259" key="12">
    <source>
        <dbReference type="PROSITE" id="PS01179"/>
    </source>
</evidence>
<dbReference type="Gene3D" id="2.30.29.30">
    <property type="entry name" value="Pleckstrin-homology domain (PH domain)/Phosphotyrosine-binding domain (PTB)"/>
    <property type="match status" value="3"/>
</dbReference>
<proteinExistence type="predicted"/>
<dbReference type="GeneID" id="16071986"/>
<dbReference type="InterPro" id="IPR017441">
    <property type="entry name" value="Protein_kinase_ATP_BS"/>
</dbReference>
<feature type="region of interest" description="Disordered" evidence="11">
    <location>
        <begin position="867"/>
        <end position="894"/>
    </location>
</feature>
<dbReference type="SUPFAM" id="SSF56112">
    <property type="entry name" value="Protein kinase-like (PK-like)"/>
    <property type="match status" value="1"/>
</dbReference>
<feature type="domain" description="Protein kinase" evidence="13">
    <location>
        <begin position="534"/>
        <end position="805"/>
    </location>
</feature>
<sequence length="987" mass="110108">MMRRISRSNNNNALAAATRGTVRASFEARYHGSVPCSEPKGNAVCMDAVSRIHALKLKPQAVNIVITDKGIYVDDRNTKELIKKVPLNNLSWVCTDPRNKHLFSFIYHESRTNKMDCYTFSLKKNGKVFVKACNAAIADMVAEGSRAEAEAMLIAASTPIMPVVYEEADPTRDQGGELYTDVAGEEEEEQGRIFADADAWVDASYLDSAIGCFKAVYRGGIPVKDIEGFRVVQQAAARVKDFGMDAKEVTLVVTEAQVLMVERDTGDHLQESPIKHVSYSLLDPRDNTHFYYIVNDPKLGFGYCHVLRLITGFDAIATCFAAAHRCVARERERAIREGKVITQPRGRRRKEVHKPPIGVHELKYLGAVRVKDAVGNQVASRAMLDLKTKFQHVLKLGEEDDWTAVGDRIVLVMTTEGVRVVELATGDVLHFTYIRDIAFSTHLHSGYDRKHNPEHDIFAYIARDEKLSRTVCHLFKCPPGAAREICKTAAFAFKICMEEMQRAEADNPFNATTKSELDISDLFPPHLLISRRDIKAIKVLGAGQFGTVWLALQRIRKGTKVSQKHRAVKLLRPGASELDQEDFLAEAITMSKLDHPNLVSLVGVSVNHMPWLVVLEFMRYGDVKNVLVAAREKGIKLTYGEQLNLMLQLTSGMTYLASKRLVHMDLAARNCLLHTTNILKIGDFGLTKPFDEGKEYYKLKPNMTVKLPAKWMAVECLNQLIFSEASDVWACGVTMWEIATYGMPPYQQFKNKEMRRILKQGTRLEQPSNFGCPDELYQVMLTCWTAEAKDRCSFRDLRGRLHKLLQAEQARTNNPEFRDIGLMVNDGVAKELPTQRETVVEMYSSFTPGTGGGNYFDVDGADGDGRGKATGADGSYFQVGGDDDSKGSSAQRGGDGAYLQIANEDDDESYMQIEAAMRNGENFGDVSRRNPLFQDADYFDVDSSGIPLDQDAYFDVQGGDGADDDEEEEDSYLAVCRDLGKLGNPDA</sequence>
<dbReference type="EMBL" id="GL832974">
    <property type="protein sequence ID" value="EGD76512.1"/>
    <property type="molecule type" value="Genomic_DNA"/>
</dbReference>
<dbReference type="InterPro" id="IPR008266">
    <property type="entry name" value="Tyr_kinase_AS"/>
</dbReference>
<evidence type="ECO:0000256" key="7">
    <source>
        <dbReference type="ARBA" id="ARBA00023136"/>
    </source>
</evidence>
<keyword evidence="8" id="KW-0829">Tyrosine-protein kinase</keyword>
<feature type="binding site" evidence="10">
    <location>
        <position position="569"/>
    </location>
    <ligand>
        <name>ATP</name>
        <dbReference type="ChEBI" id="CHEBI:30616"/>
    </ligand>
</feature>
<dbReference type="GO" id="GO:0005886">
    <property type="term" value="C:plasma membrane"/>
    <property type="evidence" value="ECO:0007669"/>
    <property type="project" value="TreeGrafter"/>
</dbReference>
<feature type="domain" description="PID" evidence="12">
    <location>
        <begin position="213"/>
        <end position="307"/>
    </location>
</feature>
<dbReference type="FunFam" id="1.10.510.10:FF:001512">
    <property type="entry name" value="Receptor tyrosine-protein kinase erbB-2"/>
    <property type="match status" value="1"/>
</dbReference>
<dbReference type="PROSITE" id="PS00107">
    <property type="entry name" value="PROTEIN_KINASE_ATP"/>
    <property type="match status" value="1"/>
</dbReference>
<dbReference type="InterPro" id="IPR000719">
    <property type="entry name" value="Prot_kinase_dom"/>
</dbReference>
<dbReference type="InterPro" id="IPR050122">
    <property type="entry name" value="RTK"/>
</dbReference>
<name>F2UHB3_SALR5</name>
<keyword evidence="5 14" id="KW-0418">Kinase</keyword>
<feature type="domain" description="PID" evidence="12">
    <location>
        <begin position="363"/>
        <end position="504"/>
    </location>
</feature>
<dbReference type="RefSeq" id="XP_004991426.1">
    <property type="nucleotide sequence ID" value="XM_004991369.1"/>
</dbReference>
<dbReference type="PANTHER" id="PTHR24416:SF600">
    <property type="entry name" value="PDGF- AND VEGF-RECEPTOR RELATED, ISOFORM J"/>
    <property type="match status" value="1"/>
</dbReference>
<dbReference type="CDD" id="cd13161">
    <property type="entry name" value="PTB_TK_HMTK"/>
    <property type="match status" value="3"/>
</dbReference>
<evidence type="ECO:0000256" key="3">
    <source>
        <dbReference type="ARBA" id="ARBA00022679"/>
    </source>
</evidence>
<dbReference type="InterPro" id="IPR011993">
    <property type="entry name" value="PH-like_dom_sf"/>
</dbReference>
<dbReference type="GO" id="GO:0043235">
    <property type="term" value="C:receptor complex"/>
    <property type="evidence" value="ECO:0007669"/>
    <property type="project" value="TreeGrafter"/>
</dbReference>
<dbReference type="AlphaFoldDB" id="F2UHB3"/>
<dbReference type="InterPro" id="IPR001245">
    <property type="entry name" value="Ser-Thr/Tyr_kinase_cat_dom"/>
</dbReference>
<dbReference type="Pfam" id="PF00640">
    <property type="entry name" value="PID"/>
    <property type="match status" value="2"/>
</dbReference>
<dbReference type="eggNOG" id="KOG0197">
    <property type="taxonomic scope" value="Eukaryota"/>
</dbReference>
<dbReference type="PANTHER" id="PTHR24416">
    <property type="entry name" value="TYROSINE-PROTEIN KINASE RECEPTOR"/>
    <property type="match status" value="1"/>
</dbReference>
<evidence type="ECO:0000256" key="5">
    <source>
        <dbReference type="ARBA" id="ARBA00022777"/>
    </source>
</evidence>
<dbReference type="OMA" id="LEFMRYG"/>
<dbReference type="SMART" id="SM00462">
    <property type="entry name" value="PTB"/>
    <property type="match status" value="3"/>
</dbReference>
<keyword evidence="15" id="KW-1185">Reference proteome</keyword>
<dbReference type="SUPFAM" id="SSF50729">
    <property type="entry name" value="PH domain-like"/>
    <property type="match status" value="3"/>
</dbReference>
<dbReference type="Gene3D" id="1.10.510.10">
    <property type="entry name" value="Transferase(Phosphotransferase) domain 1"/>
    <property type="match status" value="1"/>
</dbReference>
<evidence type="ECO:0000256" key="4">
    <source>
        <dbReference type="ARBA" id="ARBA00022741"/>
    </source>
</evidence>
<evidence type="ECO:0000256" key="6">
    <source>
        <dbReference type="ARBA" id="ARBA00022840"/>
    </source>
</evidence>
<keyword evidence="4 10" id="KW-0547">Nucleotide-binding</keyword>
<dbReference type="InParanoid" id="F2UHB3"/>
<dbReference type="STRING" id="946362.F2UHB3"/>
<feature type="domain" description="PID" evidence="12">
    <location>
        <begin position="25"/>
        <end position="120"/>
    </location>
</feature>
<dbReference type="PRINTS" id="PR00109">
    <property type="entry name" value="TYRKINASE"/>
</dbReference>
<dbReference type="GO" id="GO:0005524">
    <property type="term" value="F:ATP binding"/>
    <property type="evidence" value="ECO:0007669"/>
    <property type="project" value="UniProtKB-UniRule"/>
</dbReference>
<dbReference type="OrthoDB" id="4062651at2759"/>
<dbReference type="Gene3D" id="3.30.200.20">
    <property type="entry name" value="Phosphorylase Kinase, domain 1"/>
    <property type="match status" value="1"/>
</dbReference>
<keyword evidence="3" id="KW-0808">Transferase</keyword>
<comment type="subcellular location">
    <subcellularLocation>
        <location evidence="2">Endomembrane system</location>
    </subcellularLocation>
    <subcellularLocation>
        <location evidence="1">Membrane</location>
        <topology evidence="1">Single-pass membrane protein</topology>
    </subcellularLocation>
</comment>
<evidence type="ECO:0000256" key="1">
    <source>
        <dbReference type="ARBA" id="ARBA00004167"/>
    </source>
</evidence>
<evidence type="ECO:0000256" key="9">
    <source>
        <dbReference type="ARBA" id="ARBA00051243"/>
    </source>
</evidence>
<dbReference type="GO" id="GO:0050793">
    <property type="term" value="P:regulation of developmental process"/>
    <property type="evidence" value="ECO:0007669"/>
    <property type="project" value="UniProtKB-ARBA"/>
</dbReference>
<dbReference type="PROSITE" id="PS01179">
    <property type="entry name" value="PID"/>
    <property type="match status" value="3"/>
</dbReference>
<dbReference type="CDD" id="cd00192">
    <property type="entry name" value="PTKc"/>
    <property type="match status" value="1"/>
</dbReference>
<dbReference type="GO" id="GO:0048468">
    <property type="term" value="P:cell development"/>
    <property type="evidence" value="ECO:0007669"/>
    <property type="project" value="UniProtKB-ARBA"/>
</dbReference>
<evidence type="ECO:0000256" key="8">
    <source>
        <dbReference type="ARBA" id="ARBA00023137"/>
    </source>
</evidence>
<comment type="catalytic activity">
    <reaction evidence="9">
        <text>L-tyrosyl-[protein] + ATP = O-phospho-L-tyrosyl-[protein] + ADP + H(+)</text>
        <dbReference type="Rhea" id="RHEA:10596"/>
        <dbReference type="Rhea" id="RHEA-COMP:10136"/>
        <dbReference type="Rhea" id="RHEA-COMP:20101"/>
        <dbReference type="ChEBI" id="CHEBI:15378"/>
        <dbReference type="ChEBI" id="CHEBI:30616"/>
        <dbReference type="ChEBI" id="CHEBI:46858"/>
        <dbReference type="ChEBI" id="CHEBI:61978"/>
        <dbReference type="ChEBI" id="CHEBI:456216"/>
        <dbReference type="EC" id="2.7.10.1"/>
    </reaction>
</comment>
<evidence type="ECO:0000256" key="10">
    <source>
        <dbReference type="PROSITE-ProRule" id="PRU10141"/>
    </source>
</evidence>
<dbReference type="GO" id="GO:0004714">
    <property type="term" value="F:transmembrane receptor protein tyrosine kinase activity"/>
    <property type="evidence" value="ECO:0007669"/>
    <property type="project" value="UniProtKB-EC"/>
</dbReference>
<evidence type="ECO:0000313" key="14">
    <source>
        <dbReference type="EMBL" id="EGD76512.1"/>
    </source>
</evidence>
<dbReference type="InterPro" id="IPR011009">
    <property type="entry name" value="Kinase-like_dom_sf"/>
</dbReference>
<reference evidence="14" key="1">
    <citation type="submission" date="2009-08" db="EMBL/GenBank/DDBJ databases">
        <title>Annotation of Salpingoeca rosetta.</title>
        <authorList>
            <consortium name="The Broad Institute Genome Sequencing Platform"/>
            <person name="Russ C."/>
            <person name="Cuomo C."/>
            <person name="Burger G."/>
            <person name="Gray M.W."/>
            <person name="Holland P.W.H."/>
            <person name="King N."/>
            <person name="Lang F.B.F."/>
            <person name="Roger A.J."/>
            <person name="Ruiz-Trillo I."/>
            <person name="Young S.K."/>
            <person name="Zeng Q."/>
            <person name="Gargeya S."/>
            <person name="Alvarado L."/>
            <person name="Berlin A."/>
            <person name="Chapman S.B."/>
            <person name="Chen Z."/>
            <person name="Freedman E."/>
            <person name="Gellesch M."/>
            <person name="Goldberg J."/>
            <person name="Griggs A."/>
            <person name="Gujja S."/>
            <person name="Heilman E."/>
            <person name="Heiman D."/>
            <person name="Howarth C."/>
            <person name="Mehta T."/>
            <person name="Neiman D."/>
            <person name="Pearson M."/>
            <person name="Roberts A."/>
            <person name="Saif S."/>
            <person name="Shea T."/>
            <person name="Shenoy N."/>
            <person name="Sisk P."/>
            <person name="Stolte C."/>
            <person name="Sykes S."/>
            <person name="White J."/>
            <person name="Yandava C."/>
            <person name="Haas B."/>
            <person name="Nusbaum C."/>
            <person name="Birren B."/>
        </authorList>
    </citation>
    <scope>NUCLEOTIDE SEQUENCE [LARGE SCALE GENOMIC DNA]</scope>
    <source>
        <strain evidence="14">ATCC 50818</strain>
    </source>
</reference>